<dbReference type="GO" id="GO:0008703">
    <property type="term" value="F:5-amino-6-(5-phosphoribosylamino)uracil reductase activity"/>
    <property type="evidence" value="ECO:0007669"/>
    <property type="project" value="InterPro"/>
</dbReference>
<dbReference type="EMBL" id="CP002917">
    <property type="protein sequence ID" value="AEK36755.1"/>
    <property type="molecule type" value="Genomic_DNA"/>
</dbReference>
<dbReference type="SUPFAM" id="SSF53597">
    <property type="entry name" value="Dihydrofolate reductase-like"/>
    <property type="match status" value="1"/>
</dbReference>
<gene>
    <name evidence="2" type="ordered locus">CVAR_1401</name>
</gene>
<dbReference type="InterPro" id="IPR002734">
    <property type="entry name" value="RibDG_C"/>
</dbReference>
<protein>
    <recommendedName>
        <fullName evidence="1">Bacterial bifunctional deaminase-reductase C-terminal domain-containing protein</fullName>
    </recommendedName>
</protein>
<name>G0HCK2_CORVD</name>
<organism evidence="2 3">
    <name type="scientific">Corynebacterium variabile (strain DSM 44702 / CIP 107183 / JCM 12073 / NCIMB 30131)</name>
    <name type="common">Corynebacterium mooreparkense</name>
    <dbReference type="NCBI Taxonomy" id="858619"/>
    <lineage>
        <taxon>Bacteria</taxon>
        <taxon>Bacillati</taxon>
        <taxon>Actinomycetota</taxon>
        <taxon>Actinomycetes</taxon>
        <taxon>Mycobacteriales</taxon>
        <taxon>Corynebacteriaceae</taxon>
        <taxon>Corynebacterium</taxon>
    </lineage>
</organism>
<dbReference type="GO" id="GO:0009231">
    <property type="term" value="P:riboflavin biosynthetic process"/>
    <property type="evidence" value="ECO:0007669"/>
    <property type="project" value="InterPro"/>
</dbReference>
<evidence type="ECO:0000313" key="3">
    <source>
        <dbReference type="Proteomes" id="UP000006659"/>
    </source>
</evidence>
<dbReference type="STRING" id="858619.CVAR_1401"/>
<dbReference type="Pfam" id="PF01872">
    <property type="entry name" value="RibD_C"/>
    <property type="match status" value="1"/>
</dbReference>
<dbReference type="InterPro" id="IPR050765">
    <property type="entry name" value="Riboflavin_Biosynth_HTPR"/>
</dbReference>
<feature type="domain" description="Bacterial bifunctional deaminase-reductase C-terminal" evidence="1">
    <location>
        <begin position="98"/>
        <end position="200"/>
    </location>
</feature>
<dbReference type="PANTHER" id="PTHR38011">
    <property type="entry name" value="DIHYDROFOLATE REDUCTASE FAMILY PROTEIN (AFU_ORTHOLOGUE AFUA_8G06820)"/>
    <property type="match status" value="1"/>
</dbReference>
<dbReference type="AlphaFoldDB" id="G0HCK2"/>
<dbReference type="PANTHER" id="PTHR38011:SF11">
    <property type="entry name" value="2,5-DIAMINO-6-RIBOSYLAMINO-4(3H)-PYRIMIDINONE 5'-PHOSPHATE REDUCTASE"/>
    <property type="match status" value="1"/>
</dbReference>
<dbReference type="Proteomes" id="UP000006659">
    <property type="component" value="Chromosome"/>
</dbReference>
<dbReference type="HOGENOM" id="CLU_043966_4_1_11"/>
<dbReference type="eggNOG" id="COG0262">
    <property type="taxonomic scope" value="Bacteria"/>
</dbReference>
<dbReference type="InterPro" id="IPR024072">
    <property type="entry name" value="DHFR-like_dom_sf"/>
</dbReference>
<dbReference type="KEGG" id="cva:CVAR_1401"/>
<accession>G0HCK2</accession>
<evidence type="ECO:0000313" key="2">
    <source>
        <dbReference type="EMBL" id="AEK36755.1"/>
    </source>
</evidence>
<dbReference type="Gene3D" id="3.40.430.10">
    <property type="entry name" value="Dihydrofolate Reductase, subunit A"/>
    <property type="match status" value="1"/>
</dbReference>
<evidence type="ECO:0000259" key="1">
    <source>
        <dbReference type="Pfam" id="PF01872"/>
    </source>
</evidence>
<sequence>MVAHSPPEEPRILMPRHGLAPLRHTGHHARDLHDRDHRQRIPRHRGRHSLDWLMAVGGETPDLGNLMDTTSVVVMGSRTYEWLLRDQDLITQPEAWTVTFGTRPVIVFTSRDLPAPQGADVRFADGIVGDNADMLQDAAGDGTVWVMGGGDLAGQFLDAGLLDEITLHLSPVFLAKGKSLFPRDLASDRLTLVQARQIGQFIEATWRISHP</sequence>
<proteinExistence type="predicted"/>
<reference evidence="2 3" key="1">
    <citation type="journal article" date="2011" name="BMC Genomics">
        <title>Complete genome sequence of Corynebacterium variabile DSM 44702 isolated from the surface of smear-ripened cheeses and insights into cheese ripening and flavor generation.</title>
        <authorList>
            <person name="Schroeder J."/>
            <person name="Maus I."/>
            <person name="Trost E."/>
            <person name="Tauch A."/>
        </authorList>
    </citation>
    <scope>NUCLEOTIDE SEQUENCE [LARGE SCALE GENOMIC DNA]</scope>
    <source>
        <strain evidence="3">DSM 44702 / JCM 12073 / NCIMB 30131</strain>
    </source>
</reference>